<dbReference type="GO" id="GO:0046983">
    <property type="term" value="F:protein dimerization activity"/>
    <property type="evidence" value="ECO:0007669"/>
    <property type="project" value="InterPro"/>
</dbReference>
<accession>A0A6J1R390</accession>
<dbReference type="AlphaFoldDB" id="A0A6J1R390"/>
<dbReference type="SUPFAM" id="SSF53098">
    <property type="entry name" value="Ribonuclease H-like"/>
    <property type="match status" value="1"/>
</dbReference>
<protein>
    <submittedName>
        <fullName evidence="3">Zinc finger BED domain-containing protein 4-like</fullName>
    </submittedName>
</protein>
<gene>
    <name evidence="3" type="primary">LOC112465317</name>
</gene>
<dbReference type="Pfam" id="PF05699">
    <property type="entry name" value="Dimer_Tnp_hAT"/>
    <property type="match status" value="1"/>
</dbReference>
<keyword evidence="2" id="KW-1185">Reference proteome</keyword>
<name>A0A6J1R390_9HYME</name>
<dbReference type="OrthoDB" id="7699767at2759"/>
<dbReference type="InterPro" id="IPR008906">
    <property type="entry name" value="HATC_C_dom"/>
</dbReference>
<proteinExistence type="predicted"/>
<evidence type="ECO:0000259" key="1">
    <source>
        <dbReference type="Pfam" id="PF05699"/>
    </source>
</evidence>
<reference evidence="3" key="1">
    <citation type="submission" date="2025-08" db="UniProtKB">
        <authorList>
            <consortium name="RefSeq"/>
        </authorList>
    </citation>
    <scope>IDENTIFICATION</scope>
    <source>
        <tissue evidence="3">Whole body</tissue>
    </source>
</reference>
<sequence>MSISTILDPRFKKLHFEKALLAANAISRIESLLQRNKIRRNMTEKLNAGMVEKDCDNLWSFHEHLVSKNNTNEDLSELRQYLSQPVIERKSNPLQYWKSVKHTFPMLYEQAIKYVSVLGTSVPSERIFSQAGDIKTDERSRLTGEHLNMLFLGSLAFDDWGLE</sequence>
<evidence type="ECO:0000313" key="3">
    <source>
        <dbReference type="RefSeq" id="XP_024888593.1"/>
    </source>
</evidence>
<dbReference type="PANTHER" id="PTHR47611:SF3">
    <property type="entry name" value="HAT C-TERMINAL DIMERISATION DOMAIN-CONTAINING PROTEIN"/>
    <property type="match status" value="1"/>
</dbReference>
<dbReference type="PANTHER" id="PTHR47611">
    <property type="entry name" value="HAT DIMERISATION DOMAIN, C-TERMINAL"/>
    <property type="match status" value="1"/>
</dbReference>
<dbReference type="GeneID" id="112465317"/>
<feature type="domain" description="HAT C-terminal dimerisation" evidence="1">
    <location>
        <begin position="77"/>
        <end position="151"/>
    </location>
</feature>
<dbReference type="RefSeq" id="XP_024888593.1">
    <property type="nucleotide sequence ID" value="XM_025032825.1"/>
</dbReference>
<dbReference type="Proteomes" id="UP000504618">
    <property type="component" value="Unplaced"/>
</dbReference>
<dbReference type="InterPro" id="IPR012337">
    <property type="entry name" value="RNaseH-like_sf"/>
</dbReference>
<evidence type="ECO:0000313" key="2">
    <source>
        <dbReference type="Proteomes" id="UP000504618"/>
    </source>
</evidence>
<organism evidence="2 3">
    <name type="scientific">Temnothorax curvispinosus</name>
    <dbReference type="NCBI Taxonomy" id="300111"/>
    <lineage>
        <taxon>Eukaryota</taxon>
        <taxon>Metazoa</taxon>
        <taxon>Ecdysozoa</taxon>
        <taxon>Arthropoda</taxon>
        <taxon>Hexapoda</taxon>
        <taxon>Insecta</taxon>
        <taxon>Pterygota</taxon>
        <taxon>Neoptera</taxon>
        <taxon>Endopterygota</taxon>
        <taxon>Hymenoptera</taxon>
        <taxon>Apocrita</taxon>
        <taxon>Aculeata</taxon>
        <taxon>Formicoidea</taxon>
        <taxon>Formicidae</taxon>
        <taxon>Myrmicinae</taxon>
        <taxon>Temnothorax</taxon>
    </lineage>
</organism>